<dbReference type="PROSITE" id="PS51257">
    <property type="entry name" value="PROKAR_LIPOPROTEIN"/>
    <property type="match status" value="1"/>
</dbReference>
<evidence type="ECO:0000313" key="2">
    <source>
        <dbReference type="Proteomes" id="UP000218824"/>
    </source>
</evidence>
<dbReference type="GeneID" id="83064875"/>
<dbReference type="EMBL" id="AP014940">
    <property type="protein sequence ID" value="BAV98534.1"/>
    <property type="molecule type" value="Genomic_DNA"/>
</dbReference>
<organism evidence="1 2">
    <name type="scientific">Lysobacter enzymogenes</name>
    <dbReference type="NCBI Taxonomy" id="69"/>
    <lineage>
        <taxon>Bacteria</taxon>
        <taxon>Pseudomonadati</taxon>
        <taxon>Pseudomonadota</taxon>
        <taxon>Gammaproteobacteria</taxon>
        <taxon>Lysobacterales</taxon>
        <taxon>Lysobacteraceae</taxon>
        <taxon>Lysobacter</taxon>
    </lineage>
</organism>
<sequence length="224" mass="24342">MRSIPHRCRAASAALRASLAAFGLIALLGGCIVAQTPPSAAQACDPALIGDWGLVEGDGYDRARTDDATLFGADGERRFRVDAHCRAYLPAQYDPRQVDLGVYKADAHRYLGLKIEDAAMLTSGPKHVRAQDNAALLARYPRTVVLMRYRIDGRSLSLDLGDSNALKRWIGQRNQRDGAAQTQPDFLAGSASAVRKQLRAHPELFPGEQGTAAYRFERLPATAP</sequence>
<proteinExistence type="predicted"/>
<protein>
    <recommendedName>
        <fullName evidence="3">Lipoprotein</fullName>
    </recommendedName>
</protein>
<evidence type="ECO:0000313" key="1">
    <source>
        <dbReference type="EMBL" id="BAV98534.1"/>
    </source>
</evidence>
<dbReference type="Proteomes" id="UP000218824">
    <property type="component" value="Chromosome"/>
</dbReference>
<reference evidence="1 2" key="1">
    <citation type="journal article" date="2017" name="DNA Res.">
        <title>Complete genome sequence and expression profile of the commercial lytic enzyme producer Lysobacter enzymogenes M497-1.</title>
        <authorList>
            <person name="Takami H."/>
            <person name="Toyoda A."/>
            <person name="Uchiyama I."/>
            <person name="Itoh T."/>
            <person name="Takaki Y."/>
            <person name="Arai W."/>
            <person name="Nishi S."/>
            <person name="Kawai M."/>
            <person name="Shinya K."/>
            <person name="Ikeda H."/>
        </authorList>
    </citation>
    <scope>NUCLEOTIDE SEQUENCE [LARGE SCALE GENOMIC DNA]</scope>
    <source>
        <strain evidence="1 2">M497-1</strain>
    </source>
</reference>
<dbReference type="AlphaFoldDB" id="A0AAU9AIX9"/>
<name>A0AAU9AIX9_LYSEN</name>
<gene>
    <name evidence="1" type="ORF">LEN_3047</name>
</gene>
<dbReference type="RefSeq" id="WP_096378979.1">
    <property type="nucleotide sequence ID" value="NZ_AP014940.1"/>
</dbReference>
<accession>A0AAU9AIX9</accession>
<evidence type="ECO:0008006" key="3">
    <source>
        <dbReference type="Google" id="ProtNLM"/>
    </source>
</evidence>
<dbReference type="KEGG" id="lem:LEN_3047"/>